<accession>A0ACD5WWC1</accession>
<dbReference type="EnsemblPlants" id="AVESA.00010b.r2.4CG1287490.1">
    <property type="protein sequence ID" value="AVESA.00010b.r2.4CG1287490.1.CDS"/>
    <property type="gene ID" value="AVESA.00010b.r2.4CG1287490"/>
</dbReference>
<keyword evidence="2" id="KW-1185">Reference proteome</keyword>
<dbReference type="Proteomes" id="UP001732700">
    <property type="component" value="Chromosome 4C"/>
</dbReference>
<reference evidence="1" key="1">
    <citation type="submission" date="2021-05" db="EMBL/GenBank/DDBJ databases">
        <authorList>
            <person name="Scholz U."/>
            <person name="Mascher M."/>
            <person name="Fiebig A."/>
        </authorList>
    </citation>
    <scope>NUCLEOTIDE SEQUENCE [LARGE SCALE GENOMIC DNA]</scope>
</reference>
<evidence type="ECO:0000313" key="2">
    <source>
        <dbReference type="Proteomes" id="UP001732700"/>
    </source>
</evidence>
<organism evidence="1 2">
    <name type="scientific">Avena sativa</name>
    <name type="common">Oat</name>
    <dbReference type="NCBI Taxonomy" id="4498"/>
    <lineage>
        <taxon>Eukaryota</taxon>
        <taxon>Viridiplantae</taxon>
        <taxon>Streptophyta</taxon>
        <taxon>Embryophyta</taxon>
        <taxon>Tracheophyta</taxon>
        <taxon>Spermatophyta</taxon>
        <taxon>Magnoliopsida</taxon>
        <taxon>Liliopsida</taxon>
        <taxon>Poales</taxon>
        <taxon>Poaceae</taxon>
        <taxon>BOP clade</taxon>
        <taxon>Pooideae</taxon>
        <taxon>Poodae</taxon>
        <taxon>Poeae</taxon>
        <taxon>Poeae Chloroplast Group 1 (Aveneae type)</taxon>
        <taxon>Aveninae</taxon>
        <taxon>Avena</taxon>
    </lineage>
</organism>
<name>A0ACD5WWC1_AVESA</name>
<protein>
    <submittedName>
        <fullName evidence="1">Uncharacterized protein</fullName>
    </submittedName>
</protein>
<sequence length="629" mass="72220">MSVRRRSDSMEGLFSFDEWKDRRSDVENSEDERRRLSIGGSLKKKALNASSKLTHSLKKRGKRKVQHRASSFTIEDVRDEEEERSVFTFQQELLSRNLLSDKLNDYHTLLRFLKARKFDTEKSIQMWPEMYQWRKEFGADTILEDFSFGELDEVLCYYPQGYHGVDRQGRPVYIERLGKVEPNKLMNITTVDRYIKYHVQEFERAFCEKFPACSIAAKRHIDSTTTILDVEGVGFKNFSKTAREMLTRMQKIDSDYYPETLHQMFVVNAGSGFKLLWNSVKGFLDTKTASKIHVLGTKFQSKLLEVVDASQLPEFLGGTCTCASEGGCLKSNKGPWNDFDIIKLAHNKEAKLMKHTRRLSEIEQRRGSFARLHLLKGRNSDTSTVESGSDVDDLGSPMMRRALECSRLAPVREETQIRARESAAYYSCDDHFVVVDKTVDYGRGGSMSDKTSAPEVHALATGTTQNVPGFSRNRRGTVVPKEIPEEGKFYRFLRLLLALVVRLFALFHIARSQPETTMVDNPQPPTEELEPISRDNPAKEAFSVDHISPVIGRLQRLESRVDELNSKPPEIPVEKERSLLESWDRIKCIESDLERTKKVLRATVMKQLEMAESIDEVILSKLHRRSFCA</sequence>
<evidence type="ECO:0000313" key="1">
    <source>
        <dbReference type="EnsemblPlants" id="AVESA.00010b.r2.4CG1287490.1.CDS"/>
    </source>
</evidence>
<reference evidence="1" key="2">
    <citation type="submission" date="2025-09" db="UniProtKB">
        <authorList>
            <consortium name="EnsemblPlants"/>
        </authorList>
    </citation>
    <scope>IDENTIFICATION</scope>
</reference>
<proteinExistence type="predicted"/>